<keyword evidence="5" id="KW-0547">Nucleotide-binding</keyword>
<evidence type="ECO:0000256" key="5">
    <source>
        <dbReference type="ARBA" id="ARBA00022741"/>
    </source>
</evidence>
<dbReference type="EC" id="6.1.1.5" evidence="1"/>
<dbReference type="GO" id="GO:0046872">
    <property type="term" value="F:metal ion binding"/>
    <property type="evidence" value="ECO:0007669"/>
    <property type="project" value="UniProtKB-KW"/>
</dbReference>
<dbReference type="InterPro" id="IPR014729">
    <property type="entry name" value="Rossmann-like_a/b/a_fold"/>
</dbReference>
<protein>
    <recommendedName>
        <fullName evidence="1">isoleucine--tRNA ligase</fullName>
        <ecNumber evidence="1">6.1.1.5</ecNumber>
    </recommendedName>
</protein>
<evidence type="ECO:0000256" key="4">
    <source>
        <dbReference type="ARBA" id="ARBA00022723"/>
    </source>
</evidence>
<dbReference type="InterPro" id="IPR013155">
    <property type="entry name" value="M/V/L/I-tRNA-synth_anticd-bd"/>
</dbReference>
<proteinExistence type="predicted"/>
<evidence type="ECO:0000259" key="12">
    <source>
        <dbReference type="Pfam" id="PF06827"/>
    </source>
</evidence>
<evidence type="ECO:0000313" key="14">
    <source>
        <dbReference type="EMBL" id="SFV87608.1"/>
    </source>
</evidence>
<feature type="domain" description="Methionyl/Valyl/Leucyl/Isoleucyl-tRNA synthetase anticodon-binding" evidence="13">
    <location>
        <begin position="458"/>
        <end position="624"/>
    </location>
</feature>
<dbReference type="InterPro" id="IPR050081">
    <property type="entry name" value="Ile-tRNA_ligase"/>
</dbReference>
<dbReference type="PANTHER" id="PTHR42765">
    <property type="entry name" value="SOLEUCYL-TRNA SYNTHETASE"/>
    <property type="match status" value="1"/>
</dbReference>
<dbReference type="EMBL" id="FPHZ01000045">
    <property type="protein sequence ID" value="SFV87608.1"/>
    <property type="molecule type" value="Genomic_DNA"/>
</dbReference>
<evidence type="ECO:0000256" key="3">
    <source>
        <dbReference type="ARBA" id="ARBA00022598"/>
    </source>
</evidence>
<dbReference type="InterPro" id="IPR009008">
    <property type="entry name" value="Val/Leu/Ile-tRNA-synth_edit"/>
</dbReference>
<evidence type="ECO:0000256" key="6">
    <source>
        <dbReference type="ARBA" id="ARBA00022833"/>
    </source>
</evidence>
<dbReference type="Gene3D" id="3.40.50.620">
    <property type="entry name" value="HUPs"/>
    <property type="match status" value="1"/>
</dbReference>
<dbReference type="AlphaFoldDB" id="A0A1W1E167"/>
<dbReference type="Pfam" id="PF06827">
    <property type="entry name" value="zf-FPG_IleRS"/>
    <property type="match status" value="1"/>
</dbReference>
<dbReference type="PRINTS" id="PR00984">
    <property type="entry name" value="TRNASYNTHILE"/>
</dbReference>
<dbReference type="Gene3D" id="3.90.740.10">
    <property type="entry name" value="Valyl/Leucyl/Isoleucyl-tRNA synthetase, editing domain"/>
    <property type="match status" value="1"/>
</dbReference>
<dbReference type="GO" id="GO:0006428">
    <property type="term" value="P:isoleucyl-tRNA aminoacylation"/>
    <property type="evidence" value="ECO:0007669"/>
    <property type="project" value="InterPro"/>
</dbReference>
<evidence type="ECO:0000259" key="11">
    <source>
        <dbReference type="Pfam" id="PF00133"/>
    </source>
</evidence>
<evidence type="ECO:0000256" key="2">
    <source>
        <dbReference type="ARBA" id="ARBA00022490"/>
    </source>
</evidence>
<dbReference type="GO" id="GO:0002161">
    <property type="term" value="F:aminoacyl-tRNA deacylase activity"/>
    <property type="evidence" value="ECO:0007669"/>
    <property type="project" value="InterPro"/>
</dbReference>
<comment type="catalytic activity">
    <reaction evidence="10">
        <text>tRNA(Ile) + L-isoleucine + ATP = L-isoleucyl-tRNA(Ile) + AMP + diphosphate</text>
        <dbReference type="Rhea" id="RHEA:11060"/>
        <dbReference type="Rhea" id="RHEA-COMP:9666"/>
        <dbReference type="Rhea" id="RHEA-COMP:9695"/>
        <dbReference type="ChEBI" id="CHEBI:30616"/>
        <dbReference type="ChEBI" id="CHEBI:33019"/>
        <dbReference type="ChEBI" id="CHEBI:58045"/>
        <dbReference type="ChEBI" id="CHEBI:78442"/>
        <dbReference type="ChEBI" id="CHEBI:78528"/>
        <dbReference type="ChEBI" id="CHEBI:456215"/>
        <dbReference type="EC" id="6.1.1.5"/>
    </reaction>
</comment>
<keyword evidence="3 14" id="KW-0436">Ligase</keyword>
<reference evidence="14" key="1">
    <citation type="submission" date="2016-10" db="EMBL/GenBank/DDBJ databases">
        <authorList>
            <person name="de Groot N.N."/>
        </authorList>
    </citation>
    <scope>NUCLEOTIDE SEQUENCE</scope>
</reference>
<dbReference type="GO" id="GO:0004822">
    <property type="term" value="F:isoleucine-tRNA ligase activity"/>
    <property type="evidence" value="ECO:0007669"/>
    <property type="project" value="UniProtKB-EC"/>
</dbReference>
<keyword evidence="9 14" id="KW-0030">Aminoacyl-tRNA synthetase</keyword>
<keyword evidence="8" id="KW-0648">Protein biosynthesis</keyword>
<evidence type="ECO:0000256" key="10">
    <source>
        <dbReference type="ARBA" id="ARBA00048359"/>
    </source>
</evidence>
<name>A0A1W1E167_9ZZZZ</name>
<evidence type="ECO:0000256" key="7">
    <source>
        <dbReference type="ARBA" id="ARBA00022840"/>
    </source>
</evidence>
<dbReference type="SUPFAM" id="SSF50677">
    <property type="entry name" value="ValRS/IleRS/LeuRS editing domain"/>
    <property type="match status" value="1"/>
</dbReference>
<gene>
    <name evidence="14" type="ORF">MNB_SUP05-SYMBIONT-5-136</name>
</gene>
<dbReference type="GO" id="GO:0005829">
    <property type="term" value="C:cytosol"/>
    <property type="evidence" value="ECO:0007669"/>
    <property type="project" value="TreeGrafter"/>
</dbReference>
<dbReference type="InterPro" id="IPR009080">
    <property type="entry name" value="tRNAsynth_Ia_anticodon-bd"/>
</dbReference>
<dbReference type="NCBIfam" id="TIGR00392">
    <property type="entry name" value="ileS"/>
    <property type="match status" value="1"/>
</dbReference>
<evidence type="ECO:0000256" key="8">
    <source>
        <dbReference type="ARBA" id="ARBA00022917"/>
    </source>
</evidence>
<evidence type="ECO:0000259" key="13">
    <source>
        <dbReference type="Pfam" id="PF08264"/>
    </source>
</evidence>
<dbReference type="Pfam" id="PF00133">
    <property type="entry name" value="tRNA-synt_1"/>
    <property type="match status" value="1"/>
</dbReference>
<dbReference type="InterPro" id="IPR033708">
    <property type="entry name" value="Anticodon_Ile_BEm"/>
</dbReference>
<dbReference type="FunFam" id="3.40.50.620:FF:000048">
    <property type="entry name" value="Isoleucine--tRNA ligase"/>
    <property type="match status" value="1"/>
</dbReference>
<evidence type="ECO:0000256" key="1">
    <source>
        <dbReference type="ARBA" id="ARBA00013165"/>
    </source>
</evidence>
<dbReference type="GO" id="GO:0005524">
    <property type="term" value="F:ATP binding"/>
    <property type="evidence" value="ECO:0007669"/>
    <property type="project" value="UniProtKB-KW"/>
</dbReference>
<sequence>MVIWTTTPWTLPANEAVALHPELDYVLAEVEGEYLLLAQALAENALSRYGVADSIGEKLFAGSELEGLKVKHPFYDKQVPIILGEHVTTDAGTGAVHTAPAHGQEDFAVGLKYDLPVECPVDGRGVFFEDTELLAGQFIFKANASVIEILKNTGTLIKHEPLNHSYPHCWRHKTPVIFRATPQWFVSMTQNGLRDSVNAEIPKVEWIPDWGKKRIELMVGNRPDWCISRQRFWGVPITMFTHKQTGELHPKTQALFAQIADKIEQGGIEAWFEADITDFLGDEASDYDKTTDTLDVWFDSGVSHFAVLKARADLSDVADLYLEGSDQHRGWFQSSLISSVAMNGKAPYKQVLTHGFTVDKDGKKMSKSLGNVMSPQKVVNNLGADILRLWIASTDYTGEMTVSDEILKGASDGYRKIRNTMRFMLANMHDFSPADNLVKNEDMLLLDQWIVGLSAILQIQITAIGGHYGTYQFHTAVKVIIDFCTNTLGSFYLDIIKDRQYTCKENSLARRSAQTALYHLTHAMVRWIAPILSFTAEEIWQSMPNKPKKSIFLEEYYDMREFIRNTSPNRSDFDFQNPSSCTPGEVISFNLIDKIREIGQPIRKLLEKLRRNKEIGSSLDVEVDIYCSDNINAMLSELGDELRFVFITSYARIHPISKKTDDCIEAAAGVFVKVSKSEHQKCVRCWHHREDIGNNSEHPELCGRCVENVDGDGETRKFA</sequence>
<dbReference type="GO" id="GO:0000049">
    <property type="term" value="F:tRNA binding"/>
    <property type="evidence" value="ECO:0007669"/>
    <property type="project" value="InterPro"/>
</dbReference>
<organism evidence="14">
    <name type="scientific">hydrothermal vent metagenome</name>
    <dbReference type="NCBI Taxonomy" id="652676"/>
    <lineage>
        <taxon>unclassified sequences</taxon>
        <taxon>metagenomes</taxon>
        <taxon>ecological metagenomes</taxon>
    </lineage>
</organism>
<dbReference type="InterPro" id="IPR010663">
    <property type="entry name" value="Znf_FPG/IleRS"/>
</dbReference>
<feature type="domain" description="Zinc finger FPG/IleRS-type" evidence="12">
    <location>
        <begin position="680"/>
        <end position="707"/>
    </location>
</feature>
<dbReference type="Gene3D" id="1.10.730.20">
    <property type="match status" value="1"/>
</dbReference>
<feature type="domain" description="Aminoacyl-tRNA synthetase class Ia" evidence="11">
    <location>
        <begin position="38"/>
        <end position="402"/>
    </location>
</feature>
<dbReference type="FunFam" id="1.10.730.20:FF:000001">
    <property type="entry name" value="Isoleucine--tRNA ligase"/>
    <property type="match status" value="1"/>
</dbReference>
<keyword evidence="4" id="KW-0479">Metal-binding</keyword>
<dbReference type="CDD" id="cd07960">
    <property type="entry name" value="Anticodon_Ia_Ile_BEm"/>
    <property type="match status" value="1"/>
</dbReference>
<dbReference type="InterPro" id="IPR002301">
    <property type="entry name" value="Ile-tRNA-ligase"/>
</dbReference>
<keyword evidence="6" id="KW-0862">Zinc</keyword>
<accession>A0A1W1E167</accession>
<dbReference type="PANTHER" id="PTHR42765:SF1">
    <property type="entry name" value="ISOLEUCINE--TRNA LIGASE, MITOCHONDRIAL"/>
    <property type="match status" value="1"/>
</dbReference>
<dbReference type="SUPFAM" id="SSF47323">
    <property type="entry name" value="Anticodon-binding domain of a subclass of class I aminoacyl-tRNA synthetases"/>
    <property type="match status" value="1"/>
</dbReference>
<dbReference type="InterPro" id="IPR002300">
    <property type="entry name" value="aa-tRNA-synth_Ia"/>
</dbReference>
<keyword evidence="2" id="KW-0963">Cytoplasm</keyword>
<evidence type="ECO:0000256" key="9">
    <source>
        <dbReference type="ARBA" id="ARBA00023146"/>
    </source>
</evidence>
<keyword evidence="7" id="KW-0067">ATP-binding</keyword>
<dbReference type="Pfam" id="PF08264">
    <property type="entry name" value="Anticodon_1"/>
    <property type="match status" value="1"/>
</dbReference>
<dbReference type="SUPFAM" id="SSF52374">
    <property type="entry name" value="Nucleotidylyl transferase"/>
    <property type="match status" value="1"/>
</dbReference>